<dbReference type="HAMAP" id="MF_00054_B">
    <property type="entry name" value="EF_G_EF_2_B"/>
    <property type="match status" value="1"/>
</dbReference>
<dbReference type="InterPro" id="IPR009022">
    <property type="entry name" value="EFG_III"/>
</dbReference>
<dbReference type="Gene3D" id="3.40.50.300">
    <property type="entry name" value="P-loop containing nucleotide triphosphate hydrolases"/>
    <property type="match status" value="1"/>
</dbReference>
<keyword evidence="5 8" id="KW-0648">Protein biosynthesis</keyword>
<organism evidence="10 11">
    <name type="scientific">Candidatus Tenderia electrophaga</name>
    <dbReference type="NCBI Taxonomy" id="1748243"/>
    <lineage>
        <taxon>Bacteria</taxon>
        <taxon>Pseudomonadati</taxon>
        <taxon>Pseudomonadota</taxon>
        <taxon>Gammaproteobacteria</taxon>
        <taxon>Candidatus Tenderiales</taxon>
        <taxon>Candidatus Tenderiaceae</taxon>
        <taxon>Candidatus Tenderia</taxon>
    </lineage>
</organism>
<dbReference type="Gene3D" id="3.30.230.10">
    <property type="match status" value="1"/>
</dbReference>
<dbReference type="GO" id="GO:0003924">
    <property type="term" value="F:GTPase activity"/>
    <property type="evidence" value="ECO:0007669"/>
    <property type="project" value="InterPro"/>
</dbReference>
<dbReference type="Gene3D" id="3.30.70.870">
    <property type="entry name" value="Elongation Factor G (Translational Gtpase), domain 3"/>
    <property type="match status" value="1"/>
</dbReference>
<dbReference type="FunFam" id="3.30.70.870:FF:000001">
    <property type="entry name" value="Elongation factor G"/>
    <property type="match status" value="1"/>
</dbReference>
<dbReference type="PROSITE" id="PS51722">
    <property type="entry name" value="G_TR_2"/>
    <property type="match status" value="1"/>
</dbReference>
<evidence type="ECO:0000256" key="5">
    <source>
        <dbReference type="ARBA" id="ARBA00022917"/>
    </source>
</evidence>
<dbReference type="EMBL" id="CP013099">
    <property type="protein sequence ID" value="ALP52375.1"/>
    <property type="molecule type" value="Genomic_DNA"/>
</dbReference>
<dbReference type="InterPro" id="IPR047872">
    <property type="entry name" value="EFG_IV"/>
</dbReference>
<dbReference type="SMART" id="SM00889">
    <property type="entry name" value="EFG_IV"/>
    <property type="match status" value="1"/>
</dbReference>
<dbReference type="InterPro" id="IPR000640">
    <property type="entry name" value="EFG_V-like"/>
</dbReference>
<accession>A0A0S2TB45</accession>
<dbReference type="Pfam" id="PF03144">
    <property type="entry name" value="GTP_EFTU_D2"/>
    <property type="match status" value="1"/>
</dbReference>
<dbReference type="FunFam" id="2.40.30.10:FF:000006">
    <property type="entry name" value="Elongation factor G"/>
    <property type="match status" value="1"/>
</dbReference>
<dbReference type="InterPro" id="IPR009000">
    <property type="entry name" value="Transl_B-barrel_sf"/>
</dbReference>
<comment type="subcellular location">
    <subcellularLocation>
        <location evidence="8">Cytoplasm</location>
    </subcellularLocation>
</comment>
<dbReference type="STRING" id="1748243.Tel_04035"/>
<dbReference type="NCBIfam" id="TIGR00231">
    <property type="entry name" value="small_GTP"/>
    <property type="match status" value="1"/>
</dbReference>
<dbReference type="FunFam" id="3.40.50.300:FF:000029">
    <property type="entry name" value="Elongation factor G"/>
    <property type="match status" value="1"/>
</dbReference>
<dbReference type="GO" id="GO:0003746">
    <property type="term" value="F:translation elongation factor activity"/>
    <property type="evidence" value="ECO:0007669"/>
    <property type="project" value="UniProtKB-UniRule"/>
</dbReference>
<dbReference type="PANTHER" id="PTHR43261:SF1">
    <property type="entry name" value="RIBOSOME-RELEASING FACTOR 2, MITOCHONDRIAL"/>
    <property type="match status" value="1"/>
</dbReference>
<keyword evidence="8" id="KW-0963">Cytoplasm</keyword>
<dbReference type="Pfam" id="PF00679">
    <property type="entry name" value="EFG_C"/>
    <property type="match status" value="1"/>
</dbReference>
<dbReference type="GO" id="GO:0097216">
    <property type="term" value="F:guanosine tetraphosphate binding"/>
    <property type="evidence" value="ECO:0007669"/>
    <property type="project" value="UniProtKB-ARBA"/>
</dbReference>
<dbReference type="KEGG" id="tee:Tel_04035"/>
<gene>
    <name evidence="8 10" type="primary">fusA</name>
    <name evidence="10" type="ORF">Tel_04035</name>
</gene>
<proteinExistence type="inferred from homology"/>
<protein>
    <recommendedName>
        <fullName evidence="2 8">Elongation factor G</fullName>
        <shortName evidence="8">EF-G</shortName>
    </recommendedName>
</protein>
<dbReference type="Gene3D" id="3.30.70.240">
    <property type="match status" value="1"/>
</dbReference>
<dbReference type="CDD" id="cd01886">
    <property type="entry name" value="EF-G"/>
    <property type="match status" value="1"/>
</dbReference>
<name>A0A0S2TB45_9GAMM</name>
<keyword evidence="4 8" id="KW-0251">Elongation factor</keyword>
<dbReference type="PROSITE" id="PS00301">
    <property type="entry name" value="G_TR_1"/>
    <property type="match status" value="1"/>
</dbReference>
<dbReference type="InterPro" id="IPR004161">
    <property type="entry name" value="EFTu-like_2"/>
</dbReference>
<dbReference type="AlphaFoldDB" id="A0A0S2TB45"/>
<evidence type="ECO:0000256" key="2">
    <source>
        <dbReference type="ARBA" id="ARBA00017872"/>
    </source>
</evidence>
<dbReference type="InterPro" id="IPR020568">
    <property type="entry name" value="Ribosomal_Su5_D2-typ_SF"/>
</dbReference>
<dbReference type="PRINTS" id="PR00315">
    <property type="entry name" value="ELONGATNFCT"/>
</dbReference>
<dbReference type="Pfam" id="PF00009">
    <property type="entry name" value="GTP_EFTU"/>
    <property type="match status" value="1"/>
</dbReference>
<dbReference type="SUPFAM" id="SSF52540">
    <property type="entry name" value="P-loop containing nucleoside triphosphate hydrolases"/>
    <property type="match status" value="1"/>
</dbReference>
<dbReference type="InterPro" id="IPR035647">
    <property type="entry name" value="EFG_III/V"/>
</dbReference>
<evidence type="ECO:0000256" key="6">
    <source>
        <dbReference type="ARBA" id="ARBA00023134"/>
    </source>
</evidence>
<dbReference type="Gene3D" id="2.40.30.10">
    <property type="entry name" value="Translation factors"/>
    <property type="match status" value="1"/>
</dbReference>
<evidence type="ECO:0000256" key="4">
    <source>
        <dbReference type="ARBA" id="ARBA00022768"/>
    </source>
</evidence>
<dbReference type="InterPro" id="IPR004540">
    <property type="entry name" value="Transl_elong_EFG/EF2"/>
</dbReference>
<dbReference type="FunFam" id="3.30.70.240:FF:000001">
    <property type="entry name" value="Elongation factor G"/>
    <property type="match status" value="1"/>
</dbReference>
<evidence type="ECO:0000256" key="1">
    <source>
        <dbReference type="ARBA" id="ARBA00005870"/>
    </source>
</evidence>
<feature type="domain" description="Tr-type G" evidence="9">
    <location>
        <begin position="8"/>
        <end position="290"/>
    </location>
</feature>
<dbReference type="NCBIfam" id="TIGR00484">
    <property type="entry name" value="EF-G"/>
    <property type="match status" value="1"/>
</dbReference>
<evidence type="ECO:0000313" key="10">
    <source>
        <dbReference type="EMBL" id="ALP52375.1"/>
    </source>
</evidence>
<evidence type="ECO:0000313" key="11">
    <source>
        <dbReference type="Proteomes" id="UP000055136"/>
    </source>
</evidence>
<evidence type="ECO:0000259" key="9">
    <source>
        <dbReference type="PROSITE" id="PS51722"/>
    </source>
</evidence>
<dbReference type="InterPro" id="IPR035649">
    <property type="entry name" value="EFG_V"/>
</dbReference>
<dbReference type="GO" id="GO:0005525">
    <property type="term" value="F:GTP binding"/>
    <property type="evidence" value="ECO:0007669"/>
    <property type="project" value="UniProtKB-UniRule"/>
</dbReference>
<evidence type="ECO:0000256" key="7">
    <source>
        <dbReference type="ARBA" id="ARBA00024731"/>
    </source>
</evidence>
<dbReference type="Pfam" id="PF03764">
    <property type="entry name" value="EFG_IV"/>
    <property type="match status" value="1"/>
</dbReference>
<dbReference type="InterPro" id="IPR014721">
    <property type="entry name" value="Ribsml_uS5_D2-typ_fold_subgr"/>
</dbReference>
<dbReference type="CDD" id="cd04088">
    <property type="entry name" value="EFG_mtEFG_II"/>
    <property type="match status" value="1"/>
</dbReference>
<keyword evidence="6 8" id="KW-0342">GTP-binding</keyword>
<comment type="function">
    <text evidence="7 8">Catalyzes the GTP-dependent ribosomal translocation step during translation elongation. During this step, the ribosome changes from the pre-translocational (PRE) to the post-translocational (POST) state as the newly formed A-site-bound peptidyl-tRNA and P-site-bound deacylated tRNA move to the P and E sites, respectively. Catalyzes the coordinated movement of the two tRNA molecules, the mRNA and conformational changes in the ribosome.</text>
</comment>
<sequence>MARKTPIERYRNIGIMAHIDAGKTTTTERVLFYTGISHKIGEVHDGAAVMDWMEQEQERGITITSAATTCFWSGMDKQYPEHRINIIDTPGHVDFTIEVERSLRVLDGACAVFCAVGGVQPQSETVWRQANKYHVPRMAFVNKMDRQGADFFRVMGQIKKRLGGNPVPVVIPIGAEEHFEGVVDLIRMKAIYWDETGMGATYDARDIPAELQAQAQEYREKMVEAAAEASEELMETYLEEGDLSADEIRRGLRARTIINEIVPALCGSAFKNKGVQAMLDAIIDYMPAPTDVYAIKGINEDESEGERHSSDDEPFAALAFKIATDPFVGTLTFFRCYSGVVKAGDTVFNPVKGKKERIGRMVQMHANSREELKEVRAGDIAAAVGLKDVTTGDTLCDPTGIITLERMEFPAPVISVAIEPRTKTDQEKMGLALSKLAQEDPSFRVHTDEESGQTIISGMGELHLEIIVDRMKREFKVEANVGAPQVAYRETLRKKVEVEGKFVRQSGGRGQYGHVWLRLEPLASGSGYQFENAVVGGAVPREYIPAVDKGIQEAKESGVLAGYPVVDFKATLFDGSYHDVDSNENAFKIAGSMAFKEGFMKADPVLLEPIMKVEAVTPEEYMGDVIGDLNRRRGLVQGMEESPAGKLVTAEVPLAEMFGYATSLRSMSQGRATYSMEFEKYAETPSNVANAIMKQSA</sequence>
<dbReference type="SUPFAM" id="SSF50447">
    <property type="entry name" value="Translation proteins"/>
    <property type="match status" value="1"/>
</dbReference>
<dbReference type="InterPro" id="IPR027417">
    <property type="entry name" value="P-loop_NTPase"/>
</dbReference>
<reference evidence="10" key="1">
    <citation type="submission" date="2015-10" db="EMBL/GenBank/DDBJ databases">
        <title>Description of Candidatus Tenderia electrophaga gen. nov, sp. nov., an Uncultivated Electroautotroph from a Biocathode Enrichment.</title>
        <authorList>
            <person name="Eddie B.J."/>
            <person name="Malanoski A.P."/>
            <person name="Wang Z."/>
            <person name="Hall R.J."/>
            <person name="Oh S.D."/>
            <person name="Heiner C."/>
            <person name="Lin B."/>
            <person name="Strycharz-Glaven S.M."/>
        </authorList>
    </citation>
    <scope>NUCLEOTIDE SEQUENCE [LARGE SCALE GENOMIC DNA]</scope>
    <source>
        <strain evidence="10">NRL1</strain>
    </source>
</reference>
<keyword evidence="3 8" id="KW-0547">Nucleotide-binding</keyword>
<feature type="binding site" evidence="8">
    <location>
        <begin position="142"/>
        <end position="145"/>
    </location>
    <ligand>
        <name>GTP</name>
        <dbReference type="ChEBI" id="CHEBI:37565"/>
    </ligand>
</feature>
<dbReference type="InterPro" id="IPR005225">
    <property type="entry name" value="Small_GTP-bd"/>
</dbReference>
<comment type="similarity">
    <text evidence="1 8">Belongs to the TRAFAC class translation factor GTPase superfamily. Classic translation factor GTPase family. EF-G/EF-2 subfamily.</text>
</comment>
<dbReference type="Pfam" id="PF14492">
    <property type="entry name" value="EFG_III"/>
    <property type="match status" value="1"/>
</dbReference>
<dbReference type="InterPro" id="IPR041095">
    <property type="entry name" value="EFG_II"/>
</dbReference>
<evidence type="ECO:0000256" key="3">
    <source>
        <dbReference type="ARBA" id="ARBA00022741"/>
    </source>
</evidence>
<dbReference type="NCBIfam" id="NF009381">
    <property type="entry name" value="PRK12740.1-5"/>
    <property type="match status" value="1"/>
</dbReference>
<dbReference type="InterPro" id="IPR031157">
    <property type="entry name" value="G_TR_CS"/>
</dbReference>
<feature type="binding site" evidence="8">
    <location>
        <begin position="88"/>
        <end position="92"/>
    </location>
    <ligand>
        <name>GTP</name>
        <dbReference type="ChEBI" id="CHEBI:37565"/>
    </ligand>
</feature>
<evidence type="ECO:0000256" key="8">
    <source>
        <dbReference type="HAMAP-Rule" id="MF_00054"/>
    </source>
</evidence>
<dbReference type="FunFam" id="3.30.230.10:FF:000003">
    <property type="entry name" value="Elongation factor G"/>
    <property type="match status" value="1"/>
</dbReference>
<dbReference type="GO" id="GO:0005737">
    <property type="term" value="C:cytoplasm"/>
    <property type="evidence" value="ECO:0007669"/>
    <property type="project" value="UniProtKB-SubCell"/>
</dbReference>
<dbReference type="SMART" id="SM00838">
    <property type="entry name" value="EFG_C"/>
    <property type="match status" value="1"/>
</dbReference>
<dbReference type="InterPro" id="IPR005517">
    <property type="entry name" value="Transl_elong_EFG/EF2_IV"/>
</dbReference>
<dbReference type="SUPFAM" id="SSF54980">
    <property type="entry name" value="EF-G C-terminal domain-like"/>
    <property type="match status" value="2"/>
</dbReference>
<feature type="binding site" evidence="8">
    <location>
        <begin position="17"/>
        <end position="24"/>
    </location>
    <ligand>
        <name>GTP</name>
        <dbReference type="ChEBI" id="CHEBI:37565"/>
    </ligand>
</feature>
<dbReference type="CDD" id="cd01434">
    <property type="entry name" value="EFG_mtEFG1_IV"/>
    <property type="match status" value="1"/>
</dbReference>
<dbReference type="InterPro" id="IPR000795">
    <property type="entry name" value="T_Tr_GTP-bd_dom"/>
</dbReference>
<dbReference type="SUPFAM" id="SSF54211">
    <property type="entry name" value="Ribosomal protein S5 domain 2-like"/>
    <property type="match status" value="1"/>
</dbReference>
<dbReference type="PANTHER" id="PTHR43261">
    <property type="entry name" value="TRANSLATION ELONGATION FACTOR G-RELATED"/>
    <property type="match status" value="1"/>
</dbReference>
<dbReference type="CDD" id="cd03713">
    <property type="entry name" value="EFG_mtEFG_C"/>
    <property type="match status" value="1"/>
</dbReference>
<keyword evidence="11" id="KW-1185">Reference proteome</keyword>
<dbReference type="GO" id="GO:0032790">
    <property type="term" value="P:ribosome disassembly"/>
    <property type="evidence" value="ECO:0007669"/>
    <property type="project" value="TreeGrafter"/>
</dbReference>
<dbReference type="CDD" id="cd16262">
    <property type="entry name" value="EFG_III"/>
    <property type="match status" value="1"/>
</dbReference>
<dbReference type="Proteomes" id="UP000055136">
    <property type="component" value="Chromosome"/>
</dbReference>